<evidence type="ECO:0000256" key="10">
    <source>
        <dbReference type="ARBA" id="ARBA00051096"/>
    </source>
</evidence>
<protein>
    <recommendedName>
        <fullName evidence="14">Beta-ketoacyl-[acyl-carrier-protein] synthase III</fullName>
        <shortName evidence="14">Beta-ketoacyl-ACP synthase III</shortName>
        <shortName evidence="14">KAS III</shortName>
        <ecNumber evidence="14">2.3.1.180</ecNumber>
    </recommendedName>
    <alternativeName>
        <fullName evidence="14">3-oxoacyl-[acyl-carrier-protein] synthase 3</fullName>
    </alternativeName>
    <alternativeName>
        <fullName evidence="14">3-oxoacyl-[acyl-carrier-protein] synthase III</fullName>
    </alternativeName>
</protein>
<dbReference type="EMBL" id="CP041969">
    <property type="protein sequence ID" value="QMV40766.1"/>
    <property type="molecule type" value="Genomic_DNA"/>
</dbReference>
<dbReference type="GO" id="GO:0005737">
    <property type="term" value="C:cytoplasm"/>
    <property type="evidence" value="ECO:0007669"/>
    <property type="project" value="UniProtKB-SubCell"/>
</dbReference>
<comment type="catalytic activity">
    <reaction evidence="10">
        <text>malonyl-[ACP] + acetyl-CoA + H(+) = 3-oxobutanoyl-[ACP] + CO2 + CoA</text>
        <dbReference type="Rhea" id="RHEA:12080"/>
        <dbReference type="Rhea" id="RHEA-COMP:9623"/>
        <dbReference type="Rhea" id="RHEA-COMP:9625"/>
        <dbReference type="ChEBI" id="CHEBI:15378"/>
        <dbReference type="ChEBI" id="CHEBI:16526"/>
        <dbReference type="ChEBI" id="CHEBI:57287"/>
        <dbReference type="ChEBI" id="CHEBI:57288"/>
        <dbReference type="ChEBI" id="CHEBI:78449"/>
        <dbReference type="ChEBI" id="CHEBI:78450"/>
        <dbReference type="EC" id="2.3.1.180"/>
    </reaction>
    <physiologicalReaction direction="left-to-right" evidence="10">
        <dbReference type="Rhea" id="RHEA:12081"/>
    </physiologicalReaction>
</comment>
<comment type="catalytic activity">
    <reaction evidence="11">
        <text>(2S)-2-methylbutanoyl-CoA + malonyl-[ACP] + H(+) = (4S)-4-methyl-3-oxohexanoyl-[ACP] + CO2 + CoA</text>
        <dbReference type="Rhea" id="RHEA:42276"/>
        <dbReference type="Rhea" id="RHEA-COMP:9623"/>
        <dbReference type="Rhea" id="RHEA-COMP:17148"/>
        <dbReference type="ChEBI" id="CHEBI:15378"/>
        <dbReference type="ChEBI" id="CHEBI:16526"/>
        <dbReference type="ChEBI" id="CHEBI:57287"/>
        <dbReference type="ChEBI" id="CHEBI:78449"/>
        <dbReference type="ChEBI" id="CHEBI:88166"/>
        <dbReference type="ChEBI" id="CHEBI:167462"/>
        <dbReference type="EC" id="2.3.1.300"/>
    </reaction>
    <physiologicalReaction direction="left-to-right" evidence="11">
        <dbReference type="Rhea" id="RHEA:42277"/>
    </physiologicalReaction>
</comment>
<dbReference type="PANTHER" id="PTHR34069:SF2">
    <property type="entry name" value="BETA-KETOACYL-[ACYL-CARRIER-PROTEIN] SYNTHASE III"/>
    <property type="match status" value="1"/>
</dbReference>
<evidence type="ECO:0000256" key="6">
    <source>
        <dbReference type="ARBA" id="ARBA00022832"/>
    </source>
</evidence>
<dbReference type="Gene3D" id="3.40.47.10">
    <property type="match status" value="1"/>
</dbReference>
<dbReference type="KEGG" id="cchl:FPL14_05780"/>
<keyword evidence="4 14" id="KW-0444">Lipid biosynthesis</keyword>
<feature type="active site" evidence="14">
    <location>
        <position position="248"/>
    </location>
</feature>
<dbReference type="CDD" id="cd00830">
    <property type="entry name" value="KAS_III"/>
    <property type="match status" value="1"/>
</dbReference>
<evidence type="ECO:0000256" key="2">
    <source>
        <dbReference type="ARBA" id="ARBA00008642"/>
    </source>
</evidence>
<evidence type="ECO:0000256" key="8">
    <source>
        <dbReference type="ARBA" id="ARBA00023160"/>
    </source>
</evidence>
<evidence type="ECO:0000313" key="18">
    <source>
        <dbReference type="Proteomes" id="UP000515679"/>
    </source>
</evidence>
<evidence type="ECO:0000256" key="13">
    <source>
        <dbReference type="ARBA" id="ARBA00052985"/>
    </source>
</evidence>
<dbReference type="InterPro" id="IPR013747">
    <property type="entry name" value="ACP_syn_III_C"/>
</dbReference>
<proteinExistence type="inferred from homology"/>
<comment type="function">
    <text evidence="14">Catalyzes the condensation reaction of fatty acid synthesis by the addition to an acyl acceptor of two carbons from malonyl-ACP. Catalyzes the first condensation reaction which initiates fatty acid synthesis and may therefore play a role in governing the total rate of fatty acid production. Possesses both acetoacetyl-ACP synthase and acetyl transacylase activities. Its substrate specificity determines the biosynthesis of branched-chain and/or straight-chain of fatty acids.</text>
</comment>
<keyword evidence="18" id="KW-1185">Reference proteome</keyword>
<evidence type="ECO:0000256" key="1">
    <source>
        <dbReference type="ARBA" id="ARBA00005194"/>
    </source>
</evidence>
<dbReference type="PANTHER" id="PTHR34069">
    <property type="entry name" value="3-OXOACYL-[ACYL-CARRIER-PROTEIN] SYNTHASE 3"/>
    <property type="match status" value="1"/>
</dbReference>
<evidence type="ECO:0000259" key="16">
    <source>
        <dbReference type="Pfam" id="PF08545"/>
    </source>
</evidence>
<comment type="subcellular location">
    <subcellularLocation>
        <location evidence="14">Cytoplasm</location>
    </subcellularLocation>
</comment>
<dbReference type="RefSeq" id="WP_182302123.1">
    <property type="nucleotide sequence ID" value="NZ_CP041969.1"/>
</dbReference>
<evidence type="ECO:0000256" key="12">
    <source>
        <dbReference type="ARBA" id="ARBA00052467"/>
    </source>
</evidence>
<dbReference type="GO" id="GO:0033818">
    <property type="term" value="F:beta-ketoacyl-acyl-carrier-protein synthase III activity"/>
    <property type="evidence" value="ECO:0007669"/>
    <property type="project" value="UniProtKB-UniRule"/>
</dbReference>
<dbReference type="NCBIfam" id="NF006829">
    <property type="entry name" value="PRK09352.1"/>
    <property type="match status" value="1"/>
</dbReference>
<sequence>MAQQSASAAFHSKAHITAIGSYVPEKPITNSDLEKLVDTDHDWIVRRTGIELRHQAAPDQKTSHLAIAAVNDLLRKFPAVGVNGIDAIIVATTTPDMPFPSVASQVQEALGAARCLAFDVSAACAGFISALQIANGLILSGAYRKVLVIGAETLTGITDYTDRSTCILFGDGAGAVLVEAKEQGAFLSSNADTDGSGGMQVYCNADDKIVQNGREVYKWALSTVPDGVRDLLLKAGLTLEDLDWFIPHSANLRMIEAICERLELAPEKALQSVVRNGNTSAASIPLALDAAYVEGKLRSGQLLALYGFGSGLTQSGLLVRWTID</sequence>
<feature type="region of interest" description="ACP-binding" evidence="14">
    <location>
        <begin position="249"/>
        <end position="253"/>
    </location>
</feature>
<dbReference type="FunFam" id="3.40.47.10:FF:000004">
    <property type="entry name" value="3-oxoacyl-[acyl-carrier-protein] synthase 3"/>
    <property type="match status" value="1"/>
</dbReference>
<keyword evidence="14" id="KW-0511">Multifunctional enzyme</keyword>
<dbReference type="GO" id="GO:0044550">
    <property type="term" value="P:secondary metabolite biosynthetic process"/>
    <property type="evidence" value="ECO:0007669"/>
    <property type="project" value="TreeGrafter"/>
</dbReference>
<comment type="domain">
    <text evidence="14">The last Arg residue of the ACP-binding site is essential for the weak association between ACP/AcpP and FabH.</text>
</comment>
<keyword evidence="5 14" id="KW-0808">Transferase</keyword>
<dbReference type="HAMAP" id="MF_01815">
    <property type="entry name" value="FabH"/>
    <property type="match status" value="1"/>
</dbReference>
<dbReference type="GO" id="GO:0006633">
    <property type="term" value="P:fatty acid biosynthetic process"/>
    <property type="evidence" value="ECO:0007669"/>
    <property type="project" value="UniProtKB-UniRule"/>
</dbReference>
<dbReference type="SUPFAM" id="SSF53901">
    <property type="entry name" value="Thiolase-like"/>
    <property type="match status" value="1"/>
</dbReference>
<comment type="similarity">
    <text evidence="2 14">Belongs to the thiolase-like superfamily. FabH family.</text>
</comment>
<evidence type="ECO:0000256" key="9">
    <source>
        <dbReference type="ARBA" id="ARBA00023315"/>
    </source>
</evidence>
<evidence type="ECO:0000256" key="11">
    <source>
        <dbReference type="ARBA" id="ARBA00052407"/>
    </source>
</evidence>
<evidence type="ECO:0000259" key="15">
    <source>
        <dbReference type="Pfam" id="PF08541"/>
    </source>
</evidence>
<reference evidence="17 18" key="1">
    <citation type="submission" date="2019-07" db="EMBL/GenBank/DDBJ databases">
        <authorList>
            <person name="Kim J.K."/>
            <person name="Cheong H.-M."/>
            <person name="Choi Y."/>
            <person name="Hwang K.J."/>
            <person name="Lee S."/>
            <person name="Choi C."/>
        </authorList>
    </citation>
    <scope>NUCLEOTIDE SEQUENCE [LARGE SCALE GENOMIC DNA]</scope>
    <source>
        <strain evidence="17 18">KS 22</strain>
    </source>
</reference>
<organism evidence="17 18">
    <name type="scientific">Cohnella cholangitidis</name>
    <dbReference type="NCBI Taxonomy" id="2598458"/>
    <lineage>
        <taxon>Bacteria</taxon>
        <taxon>Bacillati</taxon>
        <taxon>Bacillota</taxon>
        <taxon>Bacilli</taxon>
        <taxon>Bacillales</taxon>
        <taxon>Paenibacillaceae</taxon>
        <taxon>Cohnella</taxon>
    </lineage>
</organism>
<dbReference type="InterPro" id="IPR004655">
    <property type="entry name" value="FabH"/>
</dbReference>
<comment type="subunit">
    <text evidence="14">Homodimer.</text>
</comment>
<evidence type="ECO:0000256" key="7">
    <source>
        <dbReference type="ARBA" id="ARBA00023098"/>
    </source>
</evidence>
<dbReference type="InterPro" id="IPR016039">
    <property type="entry name" value="Thiolase-like"/>
</dbReference>
<evidence type="ECO:0000256" key="4">
    <source>
        <dbReference type="ARBA" id="ARBA00022516"/>
    </source>
</evidence>
<evidence type="ECO:0000256" key="14">
    <source>
        <dbReference type="HAMAP-Rule" id="MF_01815"/>
    </source>
</evidence>
<gene>
    <name evidence="14" type="primary">fabH</name>
    <name evidence="17" type="ORF">FPL14_05780</name>
</gene>
<dbReference type="Pfam" id="PF08541">
    <property type="entry name" value="ACP_syn_III_C"/>
    <property type="match status" value="1"/>
</dbReference>
<comment type="pathway">
    <text evidence="1 14">Lipid metabolism; fatty acid biosynthesis.</text>
</comment>
<comment type="catalytic activity">
    <reaction evidence="12">
        <text>2-methylpropanoyl-CoA + malonyl-[ACP] + H(+) = 4-methyl-3-oxopentanoyl-[ACP] + CO2 + CoA</text>
        <dbReference type="Rhea" id="RHEA:42268"/>
        <dbReference type="Rhea" id="RHEA-COMP:9623"/>
        <dbReference type="Rhea" id="RHEA-COMP:9940"/>
        <dbReference type="ChEBI" id="CHEBI:15378"/>
        <dbReference type="ChEBI" id="CHEBI:16526"/>
        <dbReference type="ChEBI" id="CHEBI:57287"/>
        <dbReference type="ChEBI" id="CHEBI:57338"/>
        <dbReference type="ChEBI" id="CHEBI:78449"/>
        <dbReference type="ChEBI" id="CHEBI:78820"/>
        <dbReference type="EC" id="2.3.1.300"/>
    </reaction>
    <physiologicalReaction direction="left-to-right" evidence="12">
        <dbReference type="Rhea" id="RHEA:42269"/>
    </physiologicalReaction>
</comment>
<keyword evidence="7 14" id="KW-0443">Lipid metabolism</keyword>
<feature type="domain" description="Beta-ketoacyl-[acyl-carrier-protein] synthase III C-terminal" evidence="15">
    <location>
        <begin position="234"/>
        <end position="321"/>
    </location>
</feature>
<feature type="active site" evidence="14">
    <location>
        <position position="124"/>
    </location>
</feature>
<feature type="active site" evidence="14">
    <location>
        <position position="278"/>
    </location>
</feature>
<dbReference type="Pfam" id="PF08545">
    <property type="entry name" value="ACP_syn_III"/>
    <property type="match status" value="1"/>
</dbReference>
<evidence type="ECO:0000313" key="17">
    <source>
        <dbReference type="EMBL" id="QMV40766.1"/>
    </source>
</evidence>
<keyword evidence="6 14" id="KW-0276">Fatty acid metabolism</keyword>
<dbReference type="InterPro" id="IPR013751">
    <property type="entry name" value="ACP_syn_III_N"/>
</dbReference>
<evidence type="ECO:0000256" key="3">
    <source>
        <dbReference type="ARBA" id="ARBA00022490"/>
    </source>
</evidence>
<dbReference type="Proteomes" id="UP000515679">
    <property type="component" value="Chromosome"/>
</dbReference>
<dbReference type="GO" id="GO:0004315">
    <property type="term" value="F:3-oxoacyl-[acyl-carrier-protein] synthase activity"/>
    <property type="evidence" value="ECO:0007669"/>
    <property type="project" value="InterPro"/>
</dbReference>
<keyword evidence="9 14" id="KW-0012">Acyltransferase</keyword>
<dbReference type="EC" id="2.3.1.180" evidence="14"/>
<evidence type="ECO:0000256" key="5">
    <source>
        <dbReference type="ARBA" id="ARBA00022679"/>
    </source>
</evidence>
<keyword evidence="3 14" id="KW-0963">Cytoplasm</keyword>
<name>A0A7G5BUY2_9BACL</name>
<feature type="domain" description="Beta-ketoacyl-[acyl-carrier-protein] synthase III N-terminal" evidence="16">
    <location>
        <begin position="118"/>
        <end position="195"/>
    </location>
</feature>
<dbReference type="NCBIfam" id="TIGR00747">
    <property type="entry name" value="fabH"/>
    <property type="match status" value="1"/>
</dbReference>
<dbReference type="AlphaFoldDB" id="A0A7G5BUY2"/>
<accession>A0A7G5BUY2</accession>
<comment type="catalytic activity">
    <reaction evidence="13">
        <text>3-methylbutanoyl-CoA + malonyl-[ACP] + H(+) = 5-methyl-3-oxohexanoyl-[ACP] + CO2 + CoA</text>
        <dbReference type="Rhea" id="RHEA:42272"/>
        <dbReference type="Rhea" id="RHEA-COMP:9623"/>
        <dbReference type="Rhea" id="RHEA-COMP:9941"/>
        <dbReference type="ChEBI" id="CHEBI:15378"/>
        <dbReference type="ChEBI" id="CHEBI:16526"/>
        <dbReference type="ChEBI" id="CHEBI:57287"/>
        <dbReference type="ChEBI" id="CHEBI:57345"/>
        <dbReference type="ChEBI" id="CHEBI:78449"/>
        <dbReference type="ChEBI" id="CHEBI:78822"/>
        <dbReference type="EC" id="2.3.1.300"/>
    </reaction>
    <physiologicalReaction direction="left-to-right" evidence="13">
        <dbReference type="Rhea" id="RHEA:42273"/>
    </physiologicalReaction>
</comment>
<keyword evidence="8 14" id="KW-0275">Fatty acid biosynthesis</keyword>
<dbReference type="UniPathway" id="UPA00094"/>